<sequence length="326" mass="38152">MDDIANMILIKKDSGKHQQADVKKLEIDNLVEEFSAQRRFDGIKDATIDNDNDRIKVFLRYSYYTLNKTPDTLTDKDYFAFFTYLKRERNCSDNTVNKYFKLLKVFYRLMKYSNFNDFVTESKERKRFSRFDIKHYDAIDEDTLNTILKKLLEANGDTKIRDATFMRLLWDTGCRVSEVCNLTYSASDLNKGVFKLTNTKTKQDRTVVCSKETLKLLNYFLQHDSKNAPEDYLFKSGRGAKMNKYTLSARFRDIVVELKKNGTIPKNRWLVIHSLRHGRAVDLLGKGVPIDVVKEYLGHTSIETTLIYSHSTDRKNKMLDQISKIL</sequence>
<dbReference type="CDD" id="cd00397">
    <property type="entry name" value="DNA_BRE_C"/>
    <property type="match status" value="1"/>
</dbReference>
<dbReference type="AlphaFoldDB" id="A6UNU9"/>
<accession>A6UNU9</accession>
<dbReference type="HOGENOM" id="CLU_027562_9_5_2"/>
<evidence type="ECO:0000256" key="2">
    <source>
        <dbReference type="ARBA" id="ARBA00023125"/>
    </source>
</evidence>
<dbReference type="InterPro" id="IPR011010">
    <property type="entry name" value="DNA_brk_join_enz"/>
</dbReference>
<dbReference type="RefSeq" id="WP_011972074.1">
    <property type="nucleotide sequence ID" value="NC_009634.1"/>
</dbReference>
<dbReference type="SUPFAM" id="SSF56349">
    <property type="entry name" value="DNA breaking-rejoining enzymes"/>
    <property type="match status" value="1"/>
</dbReference>
<evidence type="ECO:0000313" key="7">
    <source>
        <dbReference type="EMBL" id="ABR54171.1"/>
    </source>
</evidence>
<dbReference type="InterPro" id="IPR013762">
    <property type="entry name" value="Integrase-like_cat_sf"/>
</dbReference>
<dbReference type="PANTHER" id="PTHR30349">
    <property type="entry name" value="PHAGE INTEGRASE-RELATED"/>
    <property type="match status" value="1"/>
</dbReference>
<dbReference type="Proteomes" id="UP000001107">
    <property type="component" value="Chromosome"/>
</dbReference>
<dbReference type="KEGG" id="mvn:Mevan_0262"/>
<proteinExistence type="predicted"/>
<evidence type="ECO:0000259" key="6">
    <source>
        <dbReference type="PROSITE" id="PS51900"/>
    </source>
</evidence>
<feature type="domain" description="Core-binding (CB)" evidence="6">
    <location>
        <begin position="25"/>
        <end position="111"/>
    </location>
</feature>
<keyword evidence="2 4" id="KW-0238">DNA-binding</keyword>
<keyword evidence="1" id="KW-0229">DNA integration</keyword>
<evidence type="ECO:0000256" key="4">
    <source>
        <dbReference type="PROSITE-ProRule" id="PRU01248"/>
    </source>
</evidence>
<dbReference type="Gene3D" id="1.10.150.130">
    <property type="match status" value="1"/>
</dbReference>
<dbReference type="GO" id="GO:0015074">
    <property type="term" value="P:DNA integration"/>
    <property type="evidence" value="ECO:0007669"/>
    <property type="project" value="UniProtKB-KW"/>
</dbReference>
<dbReference type="InterPro" id="IPR010998">
    <property type="entry name" value="Integrase_recombinase_N"/>
</dbReference>
<dbReference type="GO" id="GO:0003677">
    <property type="term" value="F:DNA binding"/>
    <property type="evidence" value="ECO:0007669"/>
    <property type="project" value="UniProtKB-UniRule"/>
</dbReference>
<dbReference type="eggNOG" id="arCOG01241">
    <property type="taxonomic scope" value="Archaea"/>
</dbReference>
<dbReference type="Pfam" id="PF13495">
    <property type="entry name" value="Phage_int_SAM_4"/>
    <property type="match status" value="1"/>
</dbReference>
<protein>
    <submittedName>
        <fullName evidence="7">Phage integrase family protein</fullName>
    </submittedName>
</protein>
<dbReference type="InterPro" id="IPR050090">
    <property type="entry name" value="Tyrosine_recombinase_XerCD"/>
</dbReference>
<evidence type="ECO:0000256" key="1">
    <source>
        <dbReference type="ARBA" id="ARBA00022908"/>
    </source>
</evidence>
<feature type="domain" description="Tyr recombinase" evidence="5">
    <location>
        <begin position="134"/>
        <end position="321"/>
    </location>
</feature>
<keyword evidence="8" id="KW-1185">Reference proteome</keyword>
<gene>
    <name evidence="7" type="ordered locus">Mevan_0262</name>
</gene>
<dbReference type="PROSITE" id="PS51900">
    <property type="entry name" value="CB"/>
    <property type="match status" value="1"/>
</dbReference>
<dbReference type="InterPro" id="IPR044068">
    <property type="entry name" value="CB"/>
</dbReference>
<evidence type="ECO:0000259" key="5">
    <source>
        <dbReference type="PROSITE" id="PS51898"/>
    </source>
</evidence>
<dbReference type="Pfam" id="PF00589">
    <property type="entry name" value="Phage_integrase"/>
    <property type="match status" value="1"/>
</dbReference>
<dbReference type="InterPro" id="IPR004107">
    <property type="entry name" value="Integrase_SAM-like_N"/>
</dbReference>
<evidence type="ECO:0000313" key="8">
    <source>
        <dbReference type="Proteomes" id="UP000001107"/>
    </source>
</evidence>
<dbReference type="EMBL" id="CP000742">
    <property type="protein sequence ID" value="ABR54171.1"/>
    <property type="molecule type" value="Genomic_DNA"/>
</dbReference>
<dbReference type="GeneID" id="5324907"/>
<dbReference type="PANTHER" id="PTHR30349:SF41">
    <property type="entry name" value="INTEGRASE_RECOMBINASE PROTEIN MJ0367-RELATED"/>
    <property type="match status" value="1"/>
</dbReference>
<evidence type="ECO:0000256" key="3">
    <source>
        <dbReference type="ARBA" id="ARBA00023172"/>
    </source>
</evidence>
<name>A6UNU9_METVS</name>
<dbReference type="PROSITE" id="PS51898">
    <property type="entry name" value="TYR_RECOMBINASE"/>
    <property type="match status" value="1"/>
</dbReference>
<dbReference type="GO" id="GO:0006310">
    <property type="term" value="P:DNA recombination"/>
    <property type="evidence" value="ECO:0007669"/>
    <property type="project" value="UniProtKB-KW"/>
</dbReference>
<dbReference type="Gene3D" id="1.10.443.10">
    <property type="entry name" value="Intergrase catalytic core"/>
    <property type="match status" value="1"/>
</dbReference>
<reference evidence="7" key="1">
    <citation type="submission" date="2007-06" db="EMBL/GenBank/DDBJ databases">
        <title>Complete sequence of Methanococcus vannielii SB.</title>
        <authorList>
            <consortium name="US DOE Joint Genome Institute"/>
            <person name="Copeland A."/>
            <person name="Lucas S."/>
            <person name="Lapidus A."/>
            <person name="Barry K."/>
            <person name="Glavina del Rio T."/>
            <person name="Dalin E."/>
            <person name="Tice H."/>
            <person name="Pitluck S."/>
            <person name="Chain P."/>
            <person name="Malfatti S."/>
            <person name="Shin M."/>
            <person name="Vergez L."/>
            <person name="Schmutz J."/>
            <person name="Larimer F."/>
            <person name="Land M."/>
            <person name="Hauser L."/>
            <person name="Kyrpides N."/>
            <person name="Anderson I."/>
            <person name="Sieprawska-Lupa M."/>
            <person name="Whitman W.B."/>
            <person name="Richardson P."/>
        </authorList>
    </citation>
    <scope>NUCLEOTIDE SEQUENCE [LARGE SCALE GENOMIC DNA]</scope>
    <source>
        <strain evidence="7">SB</strain>
    </source>
</reference>
<keyword evidence="3" id="KW-0233">DNA recombination</keyword>
<dbReference type="InterPro" id="IPR002104">
    <property type="entry name" value="Integrase_catalytic"/>
</dbReference>
<organism evidence="7 8">
    <name type="scientific">Methanococcus vannielii (strain ATCC 35089 / DSM 1224 / JCM 13029 / OCM 148 / SB)</name>
    <dbReference type="NCBI Taxonomy" id="406327"/>
    <lineage>
        <taxon>Archaea</taxon>
        <taxon>Methanobacteriati</taxon>
        <taxon>Methanobacteriota</taxon>
        <taxon>Methanomada group</taxon>
        <taxon>Methanococci</taxon>
        <taxon>Methanococcales</taxon>
        <taxon>Methanococcaceae</taxon>
        <taxon>Methanococcus</taxon>
    </lineage>
</organism>